<sequence length="190" mass="20974">MSRWLQVAVPLGLAVISPLVMEPRNWGDIRQGTMMALSVLGAAVFVRLARGMPITNTDFFEVQEIRDLSFAVKIVMRRMIALIILAFMSIIGLNFIELFLKAASSLTVGLEAKGVISGLISGVLTFLVAFTLARAVNVVRGDYDLVELQSTLMIRAVERKHAKEVAARLDEADKASPFMPREGYGRQIQH</sequence>
<dbReference type="EMBL" id="AQPH01000042">
    <property type="protein sequence ID" value="EPY01358.1"/>
    <property type="molecule type" value="Genomic_DNA"/>
</dbReference>
<feature type="transmembrane region" description="Helical" evidence="1">
    <location>
        <begin position="112"/>
        <end position="133"/>
    </location>
</feature>
<dbReference type="RefSeq" id="WP_021132551.1">
    <property type="nucleotide sequence ID" value="NZ_AQPH01000042.1"/>
</dbReference>
<keyword evidence="1" id="KW-0472">Membrane</keyword>
<dbReference type="AlphaFoldDB" id="S9SB86"/>
<proteinExistence type="predicted"/>
<organism evidence="2 3">
    <name type="scientific">Magnetospirillum fulvum MGU-K5</name>
    <dbReference type="NCBI Taxonomy" id="1316936"/>
    <lineage>
        <taxon>Bacteria</taxon>
        <taxon>Pseudomonadati</taxon>
        <taxon>Pseudomonadota</taxon>
        <taxon>Alphaproteobacteria</taxon>
        <taxon>Rhodospirillales</taxon>
        <taxon>Rhodospirillaceae</taxon>
        <taxon>Magnetospirillum</taxon>
    </lineage>
</organism>
<protein>
    <submittedName>
        <fullName evidence="2">Uncharacterized protein</fullName>
    </submittedName>
</protein>
<accession>S9SB86</accession>
<feature type="transmembrane region" description="Helical" evidence="1">
    <location>
        <begin position="79"/>
        <end position="100"/>
    </location>
</feature>
<dbReference type="Proteomes" id="UP000015350">
    <property type="component" value="Unassembled WGS sequence"/>
</dbReference>
<name>S9SB86_MAGFU</name>
<evidence type="ECO:0000313" key="3">
    <source>
        <dbReference type="Proteomes" id="UP000015350"/>
    </source>
</evidence>
<keyword evidence="1" id="KW-1133">Transmembrane helix</keyword>
<evidence type="ECO:0000256" key="1">
    <source>
        <dbReference type="SAM" id="Phobius"/>
    </source>
</evidence>
<comment type="caution">
    <text evidence="2">The sequence shown here is derived from an EMBL/GenBank/DDBJ whole genome shotgun (WGS) entry which is preliminary data.</text>
</comment>
<reference evidence="2 3" key="1">
    <citation type="submission" date="2013-04" db="EMBL/GenBank/DDBJ databases">
        <authorList>
            <person name="Kuznetsov B."/>
            <person name="Ivanovsky R."/>
        </authorList>
    </citation>
    <scope>NUCLEOTIDE SEQUENCE [LARGE SCALE GENOMIC DNA]</scope>
    <source>
        <strain evidence="2 3">MGU-K5</strain>
    </source>
</reference>
<feature type="transmembrane region" description="Helical" evidence="1">
    <location>
        <begin position="31"/>
        <end position="49"/>
    </location>
</feature>
<keyword evidence="1" id="KW-0812">Transmembrane</keyword>
<gene>
    <name evidence="2" type="ORF">K678_11191</name>
</gene>
<evidence type="ECO:0000313" key="2">
    <source>
        <dbReference type="EMBL" id="EPY01358.1"/>
    </source>
</evidence>
<dbReference type="OrthoDB" id="8480506at2"/>